<sequence>MLPKLQHFLEAFTFGQNGKHTIRIGVITYATNVVIQYQLTDTTDFNSFVDFLFNLAFAINFNDSGGNVQNALQEAYYLWVSQKSFRRSLIILIAAAYDKVGFQGADKTAHVIKNNGIHVIVINFATSDGVLTFALENIASSGYYYISSQDQLYLRLPYALAQNCLFGFNSDILPTFANRVCQPGVLAAVTSQSKLDFITDNIVPYAFSTNQKKKFTIGLHKSASDNFEGEWKWWGYNKTEYPLENFPSMVDIPDPKDNYGYMWNHYGFNWSLQTGNNIPLPYICQLRACDAEYICDQKQTKQKFKLI</sequence>
<dbReference type="Proteomes" id="UP000887577">
    <property type="component" value="Unplaced"/>
</dbReference>
<dbReference type="InterPro" id="IPR002035">
    <property type="entry name" value="VWF_A"/>
</dbReference>
<organism evidence="2 3">
    <name type="scientific">Panagrolaimus superbus</name>
    <dbReference type="NCBI Taxonomy" id="310955"/>
    <lineage>
        <taxon>Eukaryota</taxon>
        <taxon>Metazoa</taxon>
        <taxon>Ecdysozoa</taxon>
        <taxon>Nematoda</taxon>
        <taxon>Chromadorea</taxon>
        <taxon>Rhabditida</taxon>
        <taxon>Tylenchina</taxon>
        <taxon>Panagrolaimomorpha</taxon>
        <taxon>Panagrolaimoidea</taxon>
        <taxon>Panagrolaimidae</taxon>
        <taxon>Panagrolaimus</taxon>
    </lineage>
</organism>
<dbReference type="Gene3D" id="3.10.100.10">
    <property type="entry name" value="Mannose-Binding Protein A, subunit A"/>
    <property type="match status" value="1"/>
</dbReference>
<dbReference type="PANTHER" id="PTHR31024:SF3">
    <property type="entry name" value="C-TYPE LECTIN-RELATED"/>
    <property type="match status" value="1"/>
</dbReference>
<evidence type="ECO:0000313" key="2">
    <source>
        <dbReference type="Proteomes" id="UP000887577"/>
    </source>
</evidence>
<dbReference type="InterPro" id="IPR036465">
    <property type="entry name" value="vWFA_dom_sf"/>
</dbReference>
<dbReference type="Gene3D" id="3.40.50.410">
    <property type="entry name" value="von Willebrand factor, type A domain"/>
    <property type="match status" value="1"/>
</dbReference>
<keyword evidence="2" id="KW-1185">Reference proteome</keyword>
<proteinExistence type="predicted"/>
<dbReference type="InterPro" id="IPR016186">
    <property type="entry name" value="C-type_lectin-like/link_sf"/>
</dbReference>
<evidence type="ECO:0000259" key="1">
    <source>
        <dbReference type="PROSITE" id="PS50234"/>
    </source>
</evidence>
<dbReference type="InterPro" id="IPR016187">
    <property type="entry name" value="CTDL_fold"/>
</dbReference>
<feature type="domain" description="VWFA" evidence="1">
    <location>
        <begin position="1"/>
        <end position="172"/>
    </location>
</feature>
<accession>A0A914XSN2</accession>
<dbReference type="AlphaFoldDB" id="A0A914XSN2"/>
<evidence type="ECO:0000313" key="3">
    <source>
        <dbReference type="WBParaSite" id="PSU_v2.g10987.t1"/>
    </source>
</evidence>
<dbReference type="PROSITE" id="PS50234">
    <property type="entry name" value="VWFA"/>
    <property type="match status" value="1"/>
</dbReference>
<dbReference type="WBParaSite" id="PSU_v2.g10987.t1">
    <property type="protein sequence ID" value="PSU_v2.g10987.t1"/>
    <property type="gene ID" value="PSU_v2.g10987"/>
</dbReference>
<name>A0A914XSN2_9BILA</name>
<reference evidence="3" key="1">
    <citation type="submission" date="2022-11" db="UniProtKB">
        <authorList>
            <consortium name="WormBaseParasite"/>
        </authorList>
    </citation>
    <scope>IDENTIFICATION</scope>
</reference>
<dbReference type="SUPFAM" id="SSF56436">
    <property type="entry name" value="C-type lectin-like"/>
    <property type="match status" value="1"/>
</dbReference>
<dbReference type="Pfam" id="PF00092">
    <property type="entry name" value="VWA"/>
    <property type="match status" value="1"/>
</dbReference>
<dbReference type="SUPFAM" id="SSF53300">
    <property type="entry name" value="vWA-like"/>
    <property type="match status" value="1"/>
</dbReference>
<dbReference type="CDD" id="cd00198">
    <property type="entry name" value="vWFA"/>
    <property type="match status" value="1"/>
</dbReference>
<protein>
    <submittedName>
        <fullName evidence="3">VWFA domain-containing protein</fullName>
    </submittedName>
</protein>
<dbReference type="PANTHER" id="PTHR31024">
    <property type="entry name" value="C-TYPE LECTIN"/>
    <property type="match status" value="1"/>
</dbReference>